<dbReference type="GO" id="GO:0005886">
    <property type="term" value="C:plasma membrane"/>
    <property type="evidence" value="ECO:0000318"/>
    <property type="project" value="GO_Central"/>
</dbReference>
<dbReference type="KEGG" id="cau:Caur_2123"/>
<proteinExistence type="predicted"/>
<dbReference type="Pfam" id="PF04932">
    <property type="entry name" value="Wzy_C"/>
    <property type="match status" value="1"/>
</dbReference>
<evidence type="ECO:0000256" key="3">
    <source>
        <dbReference type="ARBA" id="ARBA00022989"/>
    </source>
</evidence>
<dbReference type="HOGENOM" id="CLU_606490_0_0_0"/>
<feature type="transmembrane region" description="Helical" evidence="5">
    <location>
        <begin position="383"/>
        <end position="401"/>
    </location>
</feature>
<sequence length="452" mass="50430">MIVPGPIILNPIELALLGLVCLYAVWRGRPEIPLAMYLSVALWTRTVFVGPSAATWPLLMTIVLALIRYLHVVRPWSLLPQRLDATTRQLVPATDSWIIPWMGLWWSWALCVLFLFDYTNKMTIARPVLLFIVFGSLVALMVIRDAGAARRFALAYLLASAYGLYAALRFIDVPLSYLLSDPGLSSLPYRNLGIREYNFFSHHLSIAFLLGLGLFLQARHLWSMIAVLALALFCGYGVFLTGARQSLSGAGLAASLIFAWALSRSGKKPWRVPLAIAAIVVIVVFLYQVAPHLVVREGESGLGESFNVFEDRGGLWLIGWNYFLASPVWGWGFEQKLWSHNIFIGTLADQGLVGMVFLIGYLVWALRRLPAVWAQTPNDDRSIWRVVFFSLFLFAVVHGQASGNTMSTAHLHWPLWAVWALSIGVATAPAHQPLPALCEYVSMQLQQGYSNE</sequence>
<dbReference type="STRING" id="324602.Caur_2123"/>
<evidence type="ECO:0000256" key="4">
    <source>
        <dbReference type="ARBA" id="ARBA00023136"/>
    </source>
</evidence>
<organism evidence="7 8">
    <name type="scientific">Chloroflexus aurantiacus (strain ATCC 29366 / DSM 635 / J-10-fl)</name>
    <dbReference type="NCBI Taxonomy" id="324602"/>
    <lineage>
        <taxon>Bacteria</taxon>
        <taxon>Bacillati</taxon>
        <taxon>Chloroflexota</taxon>
        <taxon>Chloroflexia</taxon>
        <taxon>Chloroflexales</taxon>
        <taxon>Chloroflexineae</taxon>
        <taxon>Chloroflexaceae</taxon>
        <taxon>Chloroflexus</taxon>
    </lineage>
</organism>
<reference evidence="8" key="1">
    <citation type="journal article" date="2011" name="BMC Genomics">
        <title>Complete genome sequence of the filamentous anoxygenic phototrophic bacterium Chloroflexus aurantiacus.</title>
        <authorList>
            <person name="Tang K.H."/>
            <person name="Barry K."/>
            <person name="Chertkov O."/>
            <person name="Dalin E."/>
            <person name="Han C.S."/>
            <person name="Hauser L.J."/>
            <person name="Honchak B.M."/>
            <person name="Karbach L.E."/>
            <person name="Land M.L."/>
            <person name="Lapidus A."/>
            <person name="Larimer F.W."/>
            <person name="Mikhailova N."/>
            <person name="Pitluck S."/>
            <person name="Pierson B.K."/>
            <person name="Blankenship R.E."/>
        </authorList>
    </citation>
    <scope>NUCLEOTIDE SEQUENCE [LARGE SCALE GENOMIC DNA]</scope>
    <source>
        <strain evidence="8">ATCC 29366 / DSM 635 / J-10-fl</strain>
    </source>
</reference>
<dbReference type="RefSeq" id="WP_012257989.1">
    <property type="nucleotide sequence ID" value="NC_010175.1"/>
</dbReference>
<keyword evidence="2 5" id="KW-0812">Transmembrane</keyword>
<feature type="domain" description="O-antigen ligase-related" evidence="6">
    <location>
        <begin position="230"/>
        <end position="359"/>
    </location>
</feature>
<feature type="transmembrane region" description="Helical" evidence="5">
    <location>
        <begin position="7"/>
        <end position="26"/>
    </location>
</feature>
<dbReference type="InterPro" id="IPR051533">
    <property type="entry name" value="WaaL-like"/>
</dbReference>
<dbReference type="EnsemblBacteria" id="ABY35335">
    <property type="protein sequence ID" value="ABY35335"/>
    <property type="gene ID" value="Caur_2123"/>
</dbReference>
<accession>A9WF20</accession>
<dbReference type="AlphaFoldDB" id="A9WF20"/>
<feature type="transmembrane region" description="Helical" evidence="5">
    <location>
        <begin position="124"/>
        <end position="143"/>
    </location>
</feature>
<evidence type="ECO:0000256" key="1">
    <source>
        <dbReference type="ARBA" id="ARBA00004141"/>
    </source>
</evidence>
<evidence type="ECO:0000313" key="8">
    <source>
        <dbReference type="Proteomes" id="UP000002008"/>
    </source>
</evidence>
<evidence type="ECO:0000259" key="6">
    <source>
        <dbReference type="Pfam" id="PF04932"/>
    </source>
</evidence>
<dbReference type="PANTHER" id="PTHR37422:SF20">
    <property type="entry name" value="O-ANTIGEN POLYMERASE"/>
    <property type="match status" value="1"/>
</dbReference>
<dbReference type="InParanoid" id="A9WF20"/>
<keyword evidence="3 5" id="KW-1133">Transmembrane helix</keyword>
<evidence type="ECO:0000256" key="5">
    <source>
        <dbReference type="SAM" id="Phobius"/>
    </source>
</evidence>
<dbReference type="eggNOG" id="COG3307">
    <property type="taxonomic scope" value="Bacteria"/>
</dbReference>
<feature type="transmembrane region" description="Helical" evidence="5">
    <location>
        <begin position="155"/>
        <end position="179"/>
    </location>
</feature>
<comment type="subcellular location">
    <subcellularLocation>
        <location evidence="1">Membrane</location>
        <topology evidence="1">Multi-pass membrane protein</topology>
    </subcellularLocation>
</comment>
<keyword evidence="8" id="KW-1185">Reference proteome</keyword>
<feature type="transmembrane region" description="Helical" evidence="5">
    <location>
        <begin position="221"/>
        <end position="239"/>
    </location>
</feature>
<dbReference type="PATRIC" id="fig|324602.8.peg.2405"/>
<evidence type="ECO:0000256" key="2">
    <source>
        <dbReference type="ARBA" id="ARBA00022692"/>
    </source>
</evidence>
<feature type="transmembrane region" description="Helical" evidence="5">
    <location>
        <begin position="46"/>
        <end position="67"/>
    </location>
</feature>
<evidence type="ECO:0000313" key="7">
    <source>
        <dbReference type="EMBL" id="ABY35335.1"/>
    </source>
</evidence>
<gene>
    <name evidence="7" type="ordered locus">Caur_2123</name>
</gene>
<feature type="transmembrane region" description="Helical" evidence="5">
    <location>
        <begin position="245"/>
        <end position="262"/>
    </location>
</feature>
<feature type="transmembrane region" description="Helical" evidence="5">
    <location>
        <begin position="199"/>
        <end position="216"/>
    </location>
</feature>
<dbReference type="GO" id="GO:0016757">
    <property type="term" value="F:glycosyltransferase activity"/>
    <property type="evidence" value="ECO:0000318"/>
    <property type="project" value="GO_Central"/>
</dbReference>
<feature type="transmembrane region" description="Helical" evidence="5">
    <location>
        <begin position="413"/>
        <end position="431"/>
    </location>
</feature>
<protein>
    <recommendedName>
        <fullName evidence="6">O-antigen ligase-related domain-containing protein</fullName>
    </recommendedName>
</protein>
<dbReference type="PANTHER" id="PTHR37422">
    <property type="entry name" value="TEICHURONIC ACID BIOSYNTHESIS PROTEIN TUAE"/>
    <property type="match status" value="1"/>
</dbReference>
<name>A9WF20_CHLAA</name>
<dbReference type="GO" id="GO:0000271">
    <property type="term" value="P:polysaccharide biosynthetic process"/>
    <property type="evidence" value="ECO:0000318"/>
    <property type="project" value="GO_Central"/>
</dbReference>
<dbReference type="EMBL" id="CP000909">
    <property type="protein sequence ID" value="ABY35335.1"/>
    <property type="molecule type" value="Genomic_DNA"/>
</dbReference>
<dbReference type="InterPro" id="IPR007016">
    <property type="entry name" value="O-antigen_ligase-rel_domated"/>
</dbReference>
<feature type="transmembrane region" description="Helical" evidence="5">
    <location>
        <begin position="274"/>
        <end position="294"/>
    </location>
</feature>
<feature type="transmembrane region" description="Helical" evidence="5">
    <location>
        <begin position="342"/>
        <end position="363"/>
    </location>
</feature>
<keyword evidence="4 5" id="KW-0472">Membrane</keyword>
<feature type="transmembrane region" description="Helical" evidence="5">
    <location>
        <begin position="314"/>
        <end position="333"/>
    </location>
</feature>
<dbReference type="Proteomes" id="UP000002008">
    <property type="component" value="Chromosome"/>
</dbReference>
<feature type="transmembrane region" description="Helical" evidence="5">
    <location>
        <begin position="98"/>
        <end position="118"/>
    </location>
</feature>